<feature type="region of interest" description="Disordered" evidence="1">
    <location>
        <begin position="9"/>
        <end position="62"/>
    </location>
</feature>
<comment type="caution">
    <text evidence="2">The sequence shown here is derived from an EMBL/GenBank/DDBJ whole genome shotgun (WGS) entry which is preliminary data.</text>
</comment>
<feature type="compositionally biased region" description="Basic and acidic residues" evidence="1">
    <location>
        <begin position="124"/>
        <end position="137"/>
    </location>
</feature>
<dbReference type="EMBL" id="JAYRBN010000026">
    <property type="protein sequence ID" value="KAL2749745.1"/>
    <property type="molecule type" value="Genomic_DNA"/>
</dbReference>
<accession>A0ABD2CXB1</accession>
<reference evidence="2 3" key="1">
    <citation type="journal article" date="2024" name="Ann. Entomol. Soc. Am.">
        <title>Genomic analyses of the southern and eastern yellowjacket wasps (Hymenoptera: Vespidae) reveal evolutionary signatures of social life.</title>
        <authorList>
            <person name="Catto M.A."/>
            <person name="Caine P.B."/>
            <person name="Orr S.E."/>
            <person name="Hunt B.G."/>
            <person name="Goodisman M.A.D."/>
        </authorList>
    </citation>
    <scope>NUCLEOTIDE SEQUENCE [LARGE SCALE GENOMIC DNA]</scope>
    <source>
        <strain evidence="2">232</strain>
        <tissue evidence="2">Head and thorax</tissue>
    </source>
</reference>
<dbReference type="Proteomes" id="UP001607303">
    <property type="component" value="Unassembled WGS sequence"/>
</dbReference>
<feature type="compositionally biased region" description="Basic and acidic residues" evidence="1">
    <location>
        <begin position="45"/>
        <end position="54"/>
    </location>
</feature>
<evidence type="ECO:0000313" key="3">
    <source>
        <dbReference type="Proteomes" id="UP001607303"/>
    </source>
</evidence>
<feature type="compositionally biased region" description="Basic and acidic residues" evidence="1">
    <location>
        <begin position="21"/>
        <end position="34"/>
    </location>
</feature>
<dbReference type="AlphaFoldDB" id="A0ABD2CXB1"/>
<evidence type="ECO:0000256" key="1">
    <source>
        <dbReference type="SAM" id="MobiDB-lite"/>
    </source>
</evidence>
<feature type="non-terminal residue" evidence="2">
    <location>
        <position position="137"/>
    </location>
</feature>
<proteinExistence type="predicted"/>
<evidence type="ECO:0000313" key="2">
    <source>
        <dbReference type="EMBL" id="KAL2749745.1"/>
    </source>
</evidence>
<name>A0ABD2CXB1_VESMC</name>
<gene>
    <name evidence="2" type="ORF">V1477_001816</name>
</gene>
<protein>
    <submittedName>
        <fullName evidence="2">Uncharacterized protein</fullName>
    </submittedName>
</protein>
<sequence length="137" mass="16589">MIYVSLVLRNSEEEKEEGEEEKEKQEKKEVGETRGRRRMQLGIRSAEERDKSETRAPFFFGSRPHTQHSYFPTWFSSLMPLPKSPPYDIPLEETTSVYLKKKKEEEEEEEEEEKGKKYRKREKERKLTRAKEQRQIF</sequence>
<feature type="region of interest" description="Disordered" evidence="1">
    <location>
        <begin position="99"/>
        <end position="137"/>
    </location>
</feature>
<organism evidence="2 3">
    <name type="scientific">Vespula maculifrons</name>
    <name type="common">Eastern yellow jacket</name>
    <name type="synonym">Wasp</name>
    <dbReference type="NCBI Taxonomy" id="7453"/>
    <lineage>
        <taxon>Eukaryota</taxon>
        <taxon>Metazoa</taxon>
        <taxon>Ecdysozoa</taxon>
        <taxon>Arthropoda</taxon>
        <taxon>Hexapoda</taxon>
        <taxon>Insecta</taxon>
        <taxon>Pterygota</taxon>
        <taxon>Neoptera</taxon>
        <taxon>Endopterygota</taxon>
        <taxon>Hymenoptera</taxon>
        <taxon>Apocrita</taxon>
        <taxon>Aculeata</taxon>
        <taxon>Vespoidea</taxon>
        <taxon>Vespidae</taxon>
        <taxon>Vespinae</taxon>
        <taxon>Vespula</taxon>
    </lineage>
</organism>
<keyword evidence="3" id="KW-1185">Reference proteome</keyword>